<name>A0A6V8KYT5_9ACTN</name>
<dbReference type="Gene3D" id="3.40.50.300">
    <property type="entry name" value="P-loop containing nucleotide triphosphate hydrolases"/>
    <property type="match status" value="1"/>
</dbReference>
<dbReference type="CDD" id="cd15831">
    <property type="entry name" value="BTAD"/>
    <property type="match status" value="1"/>
</dbReference>
<dbReference type="SMART" id="SM01043">
    <property type="entry name" value="BTAD"/>
    <property type="match status" value="1"/>
</dbReference>
<evidence type="ECO:0000313" key="6">
    <source>
        <dbReference type="Proteomes" id="UP000482960"/>
    </source>
</evidence>
<dbReference type="Pfam" id="PF03704">
    <property type="entry name" value="BTAD"/>
    <property type="match status" value="1"/>
</dbReference>
<evidence type="ECO:0000313" key="5">
    <source>
        <dbReference type="EMBL" id="GFJ87479.1"/>
    </source>
</evidence>
<dbReference type="Proteomes" id="UP000482960">
    <property type="component" value="Unassembled WGS sequence"/>
</dbReference>
<evidence type="ECO:0000256" key="1">
    <source>
        <dbReference type="ARBA" id="ARBA00023015"/>
    </source>
</evidence>
<keyword evidence="1" id="KW-0805">Transcription regulation</keyword>
<dbReference type="PANTHER" id="PTHR35807:SF1">
    <property type="entry name" value="TRANSCRIPTIONAL REGULATOR REDD"/>
    <property type="match status" value="1"/>
</dbReference>
<dbReference type="SMART" id="SM00028">
    <property type="entry name" value="TPR"/>
    <property type="match status" value="5"/>
</dbReference>
<evidence type="ECO:0000259" key="4">
    <source>
        <dbReference type="SMART" id="SM01043"/>
    </source>
</evidence>
<dbReference type="GO" id="GO:0043531">
    <property type="term" value="F:ADP binding"/>
    <property type="evidence" value="ECO:0007669"/>
    <property type="project" value="InterPro"/>
</dbReference>
<reference evidence="5 6" key="2">
    <citation type="submission" date="2020-03" db="EMBL/GenBank/DDBJ databases">
        <authorList>
            <person name="Ichikawa N."/>
            <person name="Kimura A."/>
            <person name="Kitahashi Y."/>
            <person name="Uohara A."/>
        </authorList>
    </citation>
    <scope>NUCLEOTIDE SEQUENCE [LARGE SCALE GENOMIC DNA]</scope>
    <source>
        <strain evidence="5 6">NBRC 108638</strain>
    </source>
</reference>
<dbReference type="Gene3D" id="1.25.40.10">
    <property type="entry name" value="Tetratricopeptide repeat domain"/>
    <property type="match status" value="2"/>
</dbReference>
<dbReference type="InterPro" id="IPR005158">
    <property type="entry name" value="BTAD"/>
</dbReference>
<dbReference type="InterPro" id="IPR002182">
    <property type="entry name" value="NB-ARC"/>
</dbReference>
<feature type="domain" description="Bacterial transcriptional activator" evidence="4">
    <location>
        <begin position="36"/>
        <end position="176"/>
    </location>
</feature>
<dbReference type="EMBL" id="BLPG01000001">
    <property type="protein sequence ID" value="GFJ87479.1"/>
    <property type="molecule type" value="Genomic_DNA"/>
</dbReference>
<keyword evidence="2" id="KW-0804">Transcription</keyword>
<evidence type="ECO:0000256" key="2">
    <source>
        <dbReference type="ARBA" id="ARBA00023163"/>
    </source>
</evidence>
<reference evidence="5 6" key="1">
    <citation type="submission" date="2020-03" db="EMBL/GenBank/DDBJ databases">
        <title>Whole genome shotgun sequence of Phytohabitans rumicis NBRC 108638.</title>
        <authorList>
            <person name="Komaki H."/>
            <person name="Tamura T."/>
        </authorList>
    </citation>
    <scope>NUCLEOTIDE SEQUENCE [LARGE SCALE GENOMIC DNA]</scope>
    <source>
        <strain evidence="5 6">NBRC 108638</strain>
    </source>
</reference>
<feature type="region of interest" description="Disordered" evidence="3">
    <location>
        <begin position="838"/>
        <end position="915"/>
    </location>
</feature>
<dbReference type="InterPro" id="IPR027417">
    <property type="entry name" value="P-loop_NTPase"/>
</dbReference>
<dbReference type="AlphaFoldDB" id="A0A6V8KYT5"/>
<dbReference type="GO" id="GO:0006355">
    <property type="term" value="P:regulation of DNA-templated transcription"/>
    <property type="evidence" value="ECO:0007669"/>
    <property type="project" value="TreeGrafter"/>
</dbReference>
<organism evidence="5 6">
    <name type="scientific">Phytohabitans rumicis</name>
    <dbReference type="NCBI Taxonomy" id="1076125"/>
    <lineage>
        <taxon>Bacteria</taxon>
        <taxon>Bacillati</taxon>
        <taxon>Actinomycetota</taxon>
        <taxon>Actinomycetes</taxon>
        <taxon>Micromonosporales</taxon>
        <taxon>Micromonosporaceae</taxon>
    </lineage>
</organism>
<dbReference type="InterPro" id="IPR051677">
    <property type="entry name" value="AfsR-DnrI-RedD_regulator"/>
</dbReference>
<proteinExistence type="predicted"/>
<dbReference type="InterPro" id="IPR019734">
    <property type="entry name" value="TPR_rpt"/>
</dbReference>
<sequence>MTRLRGVLQSQRAEADDVALVRQAGGYLLRVAPERVDLHRFRRLVKEGHAAGDESGSVLLRQALALWQGDSLTGVSGIWAERTRAQLDDERVMAHLLYQDLQLDRGRHEDLLPDLRDLVASHPFDERLVARLMTVLDRSGRQADALRLYEQVRSQLAEQLGVDPGPELRARHLELLSSPPVSVAVAPPVPRQLPMSPAGFEGRARELAELDRIDDETREAVITVVGTGGAGKTCLVLHWANQRLDRFPDGQLYANLRGFSPTREHLSPSAVLRNFLESLGVEPTAVPSDDNARAALYRSLVAGRRMLIVLDDVRDGDAVTSLLPGGPACTVLVTSRNQLTGLAVTHGARTLTVDMLSREEARGMFIGRIGAVRAAAEKDTVSALLEHCGGLPLALGILAARATVHPQFPLALLAEELNEECGRLDALNAGASGADVRAVFAASYRALPAFAARAFTLLGLAPGSSIGLPAVAALLGLPIPGARTVLRALEMAHLVQQYAPLRYRMHDLVRLYAMEVAERDLPADGRDAAMRRLVGFYLRGSYAADRLLYPHRLTIDLKSPSDDGAALPAVTNRAEALAWFAAEYSALLATLRFCAAHAWDATTWQLAWTLDTYCWRQCRLAGGVEIWEAGFEAAERVADPTPRAIARWRLAYARAHAGERDGVLDQLRESLVLFEETGDTASQGQVHQSLGWFLSRRGEPEMALHHTERALAMYQDVGNPTWEANALNGVAWCLAQLDQDEKALLHGEQALELFRKNEDGDGEAAALDSLGYIAHHMGRHREAIAYYRSATRLRNVVGNATQEPDTLVRIGDSHAALGEMFQAREAWERAALLYRGNTGRATPSGPRPGSTPHAIDPGQSVAGAVTVTSRTRISGERSNHTMPSTAPTVPIHRDGRSPMVVPSQPPVRAPSGRTP</sequence>
<dbReference type="PANTHER" id="PTHR35807">
    <property type="entry name" value="TRANSCRIPTIONAL REGULATOR REDD-RELATED"/>
    <property type="match status" value="1"/>
</dbReference>
<keyword evidence="6" id="KW-1185">Reference proteome</keyword>
<accession>A0A6V8KYT5</accession>
<comment type="caution">
    <text evidence="5">The sequence shown here is derived from an EMBL/GenBank/DDBJ whole genome shotgun (WGS) entry which is preliminary data.</text>
</comment>
<dbReference type="SUPFAM" id="SSF48452">
    <property type="entry name" value="TPR-like"/>
    <property type="match status" value="2"/>
</dbReference>
<dbReference type="SUPFAM" id="SSF52540">
    <property type="entry name" value="P-loop containing nucleoside triphosphate hydrolases"/>
    <property type="match status" value="1"/>
</dbReference>
<evidence type="ECO:0000256" key="3">
    <source>
        <dbReference type="SAM" id="MobiDB-lite"/>
    </source>
</evidence>
<protein>
    <recommendedName>
        <fullName evidence="4">Bacterial transcriptional activator domain-containing protein</fullName>
    </recommendedName>
</protein>
<dbReference type="Pfam" id="PF00931">
    <property type="entry name" value="NB-ARC"/>
    <property type="match status" value="1"/>
</dbReference>
<dbReference type="Pfam" id="PF13424">
    <property type="entry name" value="TPR_12"/>
    <property type="match status" value="1"/>
</dbReference>
<dbReference type="GO" id="GO:0003677">
    <property type="term" value="F:DNA binding"/>
    <property type="evidence" value="ECO:0007669"/>
    <property type="project" value="TreeGrafter"/>
</dbReference>
<dbReference type="InterPro" id="IPR011990">
    <property type="entry name" value="TPR-like_helical_dom_sf"/>
</dbReference>
<dbReference type="PRINTS" id="PR00364">
    <property type="entry name" value="DISEASERSIST"/>
</dbReference>
<gene>
    <name evidence="5" type="ORF">Prum_011210</name>
</gene>